<keyword evidence="2" id="KW-0472">Membrane</keyword>
<keyword evidence="2" id="KW-0812">Transmembrane</keyword>
<evidence type="ECO:0000313" key="3">
    <source>
        <dbReference type="EnsemblMetazoa" id="XP_038049385.1"/>
    </source>
</evidence>
<dbReference type="OMA" id="DDLGGCF"/>
<feature type="transmembrane region" description="Helical" evidence="2">
    <location>
        <begin position="41"/>
        <end position="58"/>
    </location>
</feature>
<dbReference type="OrthoDB" id="1045822at2759"/>
<dbReference type="RefSeq" id="XP_038049385.1">
    <property type="nucleotide sequence ID" value="XM_038193457.1"/>
</dbReference>
<evidence type="ECO:0000256" key="1">
    <source>
        <dbReference type="ARBA" id="ARBA00009024"/>
    </source>
</evidence>
<organism evidence="3 4">
    <name type="scientific">Patiria miniata</name>
    <name type="common">Bat star</name>
    <name type="synonym">Asterina miniata</name>
    <dbReference type="NCBI Taxonomy" id="46514"/>
    <lineage>
        <taxon>Eukaryota</taxon>
        <taxon>Metazoa</taxon>
        <taxon>Echinodermata</taxon>
        <taxon>Eleutherozoa</taxon>
        <taxon>Asterozoa</taxon>
        <taxon>Asteroidea</taxon>
        <taxon>Valvatacea</taxon>
        <taxon>Valvatida</taxon>
        <taxon>Asterinidae</taxon>
        <taxon>Patiria</taxon>
    </lineage>
</organism>
<evidence type="ECO:0000256" key="2">
    <source>
        <dbReference type="SAM" id="Phobius"/>
    </source>
</evidence>
<proteinExistence type="inferred from homology"/>
<dbReference type="EnsemblMetazoa" id="XM_038193457.1">
    <property type="protein sequence ID" value="XP_038049385.1"/>
    <property type="gene ID" value="LOC119723002"/>
</dbReference>
<evidence type="ECO:0000313" key="4">
    <source>
        <dbReference type="Proteomes" id="UP000887568"/>
    </source>
</evidence>
<reference evidence="3" key="1">
    <citation type="submission" date="2022-11" db="UniProtKB">
        <authorList>
            <consortium name="EnsemblMetazoa"/>
        </authorList>
    </citation>
    <scope>IDENTIFICATION</scope>
</reference>
<protein>
    <submittedName>
        <fullName evidence="3">Uncharacterized protein</fullName>
    </submittedName>
</protein>
<keyword evidence="4" id="KW-1185">Reference proteome</keyword>
<dbReference type="InterPro" id="IPR006461">
    <property type="entry name" value="PLAC_motif_containing"/>
</dbReference>
<name>A0A913ZEK9_PATMI</name>
<dbReference type="AlphaFoldDB" id="A0A913ZEK9"/>
<dbReference type="Pfam" id="PF04749">
    <property type="entry name" value="PLAC8"/>
    <property type="match status" value="1"/>
</dbReference>
<dbReference type="NCBIfam" id="TIGR01571">
    <property type="entry name" value="A_thal_Cys_rich"/>
    <property type="match status" value="1"/>
</dbReference>
<accession>A0A913ZEK9</accession>
<dbReference type="GeneID" id="119723002"/>
<keyword evidence="2" id="KW-1133">Transmembrane helix</keyword>
<dbReference type="PANTHER" id="PTHR15907">
    <property type="entry name" value="DUF614 FAMILY PROTEIN-RELATED"/>
    <property type="match status" value="1"/>
</dbReference>
<comment type="similarity">
    <text evidence="1">Belongs to the cornifelin family.</text>
</comment>
<dbReference type="Proteomes" id="UP000887568">
    <property type="component" value="Unplaced"/>
</dbReference>
<sequence>MGEWSNGLFGCFSNIGLCAITYIAPCYTAGKVAEKNGEDCMKYGIFSVLGCVGLWSMTKIRGMTRENKGIDGDYTKDLLMIWFCTLCALVQEAQEWEGPAGGSIARE</sequence>